<organism evidence="1 2">
    <name type="scientific">Macrostomum lignano</name>
    <dbReference type="NCBI Taxonomy" id="282301"/>
    <lineage>
        <taxon>Eukaryota</taxon>
        <taxon>Metazoa</taxon>
        <taxon>Spiralia</taxon>
        <taxon>Lophotrochozoa</taxon>
        <taxon>Platyhelminthes</taxon>
        <taxon>Rhabditophora</taxon>
        <taxon>Macrostomorpha</taxon>
        <taxon>Macrostomida</taxon>
        <taxon>Macrostomidae</taxon>
        <taxon>Macrostomum</taxon>
    </lineage>
</organism>
<evidence type="ECO:0000313" key="2">
    <source>
        <dbReference type="WBParaSite" id="maker-unitig_38115-snap-gene-0.1-mRNA-1"/>
    </source>
</evidence>
<sequence length="190" mass="20263">LADAATPQACLAVFPKPDPTKAAEIRQRRLDAVTSGWTSTRLFGAVLASVRSANVGAIARLSCASLMTPGSANPWLPKAIRAGAGAPFRPANRVETAQKFSDASQLLSAFSRILDPRTLAVADREPCLSSAAIRSDSDAGSSICLLLWLRSQRARLPDELMKSLNEAATRNGFTMLHDCHVLYVQADCLA</sequence>
<dbReference type="WBParaSite" id="maker-unitig_38115-snap-gene-0.1-mRNA-1">
    <property type="protein sequence ID" value="maker-unitig_38115-snap-gene-0.1-mRNA-1"/>
    <property type="gene ID" value="maker-unitig_38115-snap-gene-0.1"/>
</dbReference>
<keyword evidence="1" id="KW-1185">Reference proteome</keyword>
<protein>
    <submittedName>
        <fullName evidence="2">Photolyase/cryptochrome alpha/beta domain-containing protein</fullName>
    </submittedName>
</protein>
<proteinExistence type="predicted"/>
<dbReference type="AlphaFoldDB" id="A0A1I8FJW5"/>
<accession>A0A1I8FJW5</accession>
<dbReference type="Proteomes" id="UP000095280">
    <property type="component" value="Unplaced"/>
</dbReference>
<name>A0A1I8FJW5_9PLAT</name>
<reference evidence="2" key="1">
    <citation type="submission" date="2016-11" db="UniProtKB">
        <authorList>
            <consortium name="WormBaseParasite"/>
        </authorList>
    </citation>
    <scope>IDENTIFICATION</scope>
</reference>
<evidence type="ECO:0000313" key="1">
    <source>
        <dbReference type="Proteomes" id="UP000095280"/>
    </source>
</evidence>